<dbReference type="AlphaFoldDB" id="A0A943TD39"/>
<dbReference type="Proteomes" id="UP000739069">
    <property type="component" value="Unassembled WGS sequence"/>
</dbReference>
<proteinExistence type="predicted"/>
<keyword evidence="1" id="KW-1133">Transmembrane helix</keyword>
<feature type="transmembrane region" description="Helical" evidence="1">
    <location>
        <begin position="55"/>
        <end position="75"/>
    </location>
</feature>
<evidence type="ECO:0000313" key="2">
    <source>
        <dbReference type="EMBL" id="MBS6635672.1"/>
    </source>
</evidence>
<keyword evidence="1" id="KW-0472">Membrane</keyword>
<dbReference type="EMBL" id="JAGZXI010000016">
    <property type="protein sequence ID" value="MBS6635672.1"/>
    <property type="molecule type" value="Genomic_DNA"/>
</dbReference>
<name>A0A943TD39_9MICC</name>
<comment type="caution">
    <text evidence="2">The sequence shown here is derived from an EMBL/GenBank/DDBJ whole genome shotgun (WGS) entry which is preliminary data.</text>
</comment>
<feature type="transmembrane region" description="Helical" evidence="1">
    <location>
        <begin position="32"/>
        <end position="49"/>
    </location>
</feature>
<keyword evidence="1" id="KW-0812">Transmembrane</keyword>
<reference evidence="2" key="1">
    <citation type="submission" date="2021-02" db="EMBL/GenBank/DDBJ databases">
        <title>Infant gut strain persistence is associated with maternal origin, phylogeny, and functional potential including surface adhesion and iron acquisition.</title>
        <authorList>
            <person name="Lou Y.C."/>
        </authorList>
    </citation>
    <scope>NUCLEOTIDE SEQUENCE</scope>
    <source>
        <strain evidence="2">L1_008_092G1_dasL1_008_092G1_concoct_16</strain>
    </source>
</reference>
<organism evidence="2 3">
    <name type="scientific">Rothia mucilaginosa</name>
    <dbReference type="NCBI Taxonomy" id="43675"/>
    <lineage>
        <taxon>Bacteria</taxon>
        <taxon>Bacillati</taxon>
        <taxon>Actinomycetota</taxon>
        <taxon>Actinomycetes</taxon>
        <taxon>Micrococcales</taxon>
        <taxon>Micrococcaceae</taxon>
        <taxon>Rothia</taxon>
    </lineage>
</organism>
<dbReference type="RefSeq" id="WP_294649512.1">
    <property type="nucleotide sequence ID" value="NZ_CATWCT010000052.1"/>
</dbReference>
<protein>
    <recommendedName>
        <fullName evidence="4">PH domain-containing protein</fullName>
    </recommendedName>
</protein>
<accession>A0A943TD39</accession>
<gene>
    <name evidence="2" type="ORF">KH265_08575</name>
</gene>
<evidence type="ECO:0000256" key="1">
    <source>
        <dbReference type="SAM" id="Phobius"/>
    </source>
</evidence>
<evidence type="ECO:0000313" key="3">
    <source>
        <dbReference type="Proteomes" id="UP000739069"/>
    </source>
</evidence>
<sequence>MAERAHEVPAKYGEVHELFHPRMRSYGRRIEASIPGTIVLVAALAFIFYKRPALPYTILVLLIGTIAGINLYSVLKPTIIVITKTHVLRARTFGWFAVPRADISHTIFAEKLYPKKAYGQNLKTMAGRIRYRSFPAMWAVDKDGKQLMRLDGRVWDGKTMREVSSKLSAQTTIYKQINVISMDKEHKGLITFNELHPGWRSSLLTILAVIVVVILFAASFLPEEIARNIYMIH</sequence>
<feature type="transmembrane region" description="Helical" evidence="1">
    <location>
        <begin position="203"/>
        <end position="221"/>
    </location>
</feature>
<evidence type="ECO:0008006" key="4">
    <source>
        <dbReference type="Google" id="ProtNLM"/>
    </source>
</evidence>